<dbReference type="RefSeq" id="WP_183510868.1">
    <property type="nucleotide sequence ID" value="NZ_BAABGK010000029.1"/>
</dbReference>
<proteinExistence type="predicted"/>
<reference evidence="2 3" key="1">
    <citation type="submission" date="2020-08" db="EMBL/GenBank/DDBJ databases">
        <title>Sequencing the genomes of 1000 actinobacteria strains.</title>
        <authorList>
            <person name="Klenk H.-P."/>
        </authorList>
    </citation>
    <scope>NUCLEOTIDE SEQUENCE [LARGE SCALE GENOMIC DNA]</scope>
    <source>
        <strain evidence="2 3">DSM 22826</strain>
    </source>
</reference>
<dbReference type="AlphaFoldDB" id="A0A839QIM9"/>
<evidence type="ECO:0000259" key="1">
    <source>
        <dbReference type="Pfam" id="PF07883"/>
    </source>
</evidence>
<feature type="domain" description="Cupin type-2" evidence="1">
    <location>
        <begin position="56"/>
        <end position="116"/>
    </location>
</feature>
<dbReference type="InterPro" id="IPR013096">
    <property type="entry name" value="Cupin_2"/>
</dbReference>
<accession>A0A839QIM9</accession>
<gene>
    <name evidence="2" type="ORF">E9229_001838</name>
</gene>
<dbReference type="InterPro" id="IPR053146">
    <property type="entry name" value="QDO-like"/>
</dbReference>
<dbReference type="Pfam" id="PF07883">
    <property type="entry name" value="Cupin_2"/>
    <property type="match status" value="1"/>
</dbReference>
<comment type="caution">
    <text evidence="2">The sequence shown here is derived from an EMBL/GenBank/DDBJ whole genome shotgun (WGS) entry which is preliminary data.</text>
</comment>
<dbReference type="PANTHER" id="PTHR36440:SF1">
    <property type="entry name" value="PUTATIVE (AFU_ORTHOLOGUE AFUA_8G07350)-RELATED"/>
    <property type="match status" value="1"/>
</dbReference>
<dbReference type="EMBL" id="JACHVS010000001">
    <property type="protein sequence ID" value="MBB2995647.1"/>
    <property type="molecule type" value="Genomic_DNA"/>
</dbReference>
<dbReference type="PANTHER" id="PTHR36440">
    <property type="entry name" value="PUTATIVE (AFU_ORTHOLOGUE AFUA_8G07350)-RELATED"/>
    <property type="match status" value="1"/>
</dbReference>
<dbReference type="InterPro" id="IPR011051">
    <property type="entry name" value="RmlC_Cupin_sf"/>
</dbReference>
<protein>
    <submittedName>
        <fullName evidence="2">Mannose-6-phosphate isomerase-like protein (Cupin superfamily)</fullName>
    </submittedName>
</protein>
<dbReference type="Gene3D" id="2.60.120.10">
    <property type="entry name" value="Jelly Rolls"/>
    <property type="match status" value="1"/>
</dbReference>
<evidence type="ECO:0000313" key="3">
    <source>
        <dbReference type="Proteomes" id="UP000523000"/>
    </source>
</evidence>
<dbReference type="Proteomes" id="UP000523000">
    <property type="component" value="Unassembled WGS sequence"/>
</dbReference>
<dbReference type="GO" id="GO:0016853">
    <property type="term" value="F:isomerase activity"/>
    <property type="evidence" value="ECO:0007669"/>
    <property type="project" value="UniProtKB-KW"/>
</dbReference>
<organism evidence="2 3">
    <name type="scientific">Paeniglutamicibacter cryotolerans</name>
    <dbReference type="NCBI Taxonomy" id="670079"/>
    <lineage>
        <taxon>Bacteria</taxon>
        <taxon>Bacillati</taxon>
        <taxon>Actinomycetota</taxon>
        <taxon>Actinomycetes</taxon>
        <taxon>Micrococcales</taxon>
        <taxon>Micrococcaceae</taxon>
        <taxon>Paeniglutamicibacter</taxon>
    </lineage>
</organism>
<dbReference type="SUPFAM" id="SSF51182">
    <property type="entry name" value="RmlC-like cupins"/>
    <property type="match status" value="1"/>
</dbReference>
<dbReference type="InterPro" id="IPR014710">
    <property type="entry name" value="RmlC-like_jellyroll"/>
</dbReference>
<evidence type="ECO:0000313" key="2">
    <source>
        <dbReference type="EMBL" id="MBB2995647.1"/>
    </source>
</evidence>
<sequence>MPAEATGTKLNRMKVVRESERESLWFLGDNVQMLIDGSDTEGRMVMAYQHARASSQPPLHEHDNEDEIFFILQGEIKFWTADTVVTLSAGDCILLPKDEPHTFQVSPNSEAKWLVIMTPGGFDTFYRAVGTPAQYPGPPRDWSMDSETEERLETAASACGIKLLGPPGTLPEPRG</sequence>
<keyword evidence="2" id="KW-0413">Isomerase</keyword>
<keyword evidence="3" id="KW-1185">Reference proteome</keyword>
<name>A0A839QIM9_9MICC</name>